<protein>
    <recommendedName>
        <fullName evidence="3">RNase H type-1 domain-containing protein</fullName>
    </recommendedName>
</protein>
<evidence type="ECO:0008006" key="3">
    <source>
        <dbReference type="Google" id="ProtNLM"/>
    </source>
</evidence>
<evidence type="ECO:0000313" key="1">
    <source>
        <dbReference type="EMBL" id="KAK8478882.1"/>
    </source>
</evidence>
<comment type="caution">
    <text evidence="1">The sequence shown here is derived from an EMBL/GenBank/DDBJ whole genome shotgun (WGS) entry which is preliminary data.</text>
</comment>
<sequence>MPLVPLRLLENSLAGLGDKAACGGVLVTKGGVVRALFSSPVANAGSVPFDLCAVKAALETFKKAGWASRTELTIELVNRSLINQLENSLQRPWNSAKYFVEIDFLIRGCVFVQFKLADSPNLAMASCLAFDGLSRSNWLVAWW</sequence>
<proteinExistence type="predicted"/>
<dbReference type="Proteomes" id="UP001396334">
    <property type="component" value="Unassembled WGS sequence"/>
</dbReference>
<organism evidence="1 2">
    <name type="scientific">Hibiscus sabdariffa</name>
    <name type="common">roselle</name>
    <dbReference type="NCBI Taxonomy" id="183260"/>
    <lineage>
        <taxon>Eukaryota</taxon>
        <taxon>Viridiplantae</taxon>
        <taxon>Streptophyta</taxon>
        <taxon>Embryophyta</taxon>
        <taxon>Tracheophyta</taxon>
        <taxon>Spermatophyta</taxon>
        <taxon>Magnoliopsida</taxon>
        <taxon>eudicotyledons</taxon>
        <taxon>Gunneridae</taxon>
        <taxon>Pentapetalae</taxon>
        <taxon>rosids</taxon>
        <taxon>malvids</taxon>
        <taxon>Malvales</taxon>
        <taxon>Malvaceae</taxon>
        <taxon>Malvoideae</taxon>
        <taxon>Hibiscus</taxon>
    </lineage>
</organism>
<evidence type="ECO:0000313" key="2">
    <source>
        <dbReference type="Proteomes" id="UP001396334"/>
    </source>
</evidence>
<accession>A0ABR1ZEN8</accession>
<reference evidence="1 2" key="1">
    <citation type="journal article" date="2024" name="G3 (Bethesda)">
        <title>Genome assembly of Hibiscus sabdariffa L. provides insights into metabolisms of medicinal natural products.</title>
        <authorList>
            <person name="Kim T."/>
        </authorList>
    </citation>
    <scope>NUCLEOTIDE SEQUENCE [LARGE SCALE GENOMIC DNA]</scope>
    <source>
        <strain evidence="1">TK-2024</strain>
        <tissue evidence="1">Old leaves</tissue>
    </source>
</reference>
<gene>
    <name evidence="1" type="ORF">V6N11_084454</name>
</gene>
<name>A0ABR1ZEN8_9ROSI</name>
<dbReference type="EMBL" id="JBBPBN010001278">
    <property type="protein sequence ID" value="KAK8478882.1"/>
    <property type="molecule type" value="Genomic_DNA"/>
</dbReference>
<keyword evidence="2" id="KW-1185">Reference proteome</keyword>